<evidence type="ECO:0000313" key="3">
    <source>
        <dbReference type="Proteomes" id="UP000283090"/>
    </source>
</evidence>
<dbReference type="EMBL" id="SAEB01000003">
    <property type="protein sequence ID" value="RVD88459.1"/>
    <property type="molecule type" value="Genomic_DNA"/>
</dbReference>
<evidence type="ECO:0000313" key="2">
    <source>
        <dbReference type="EMBL" id="RVD88459.1"/>
    </source>
</evidence>
<dbReference type="VEuPathDB" id="FungiDB:DFL_002644"/>
<feature type="compositionally biased region" description="Basic and acidic residues" evidence="1">
    <location>
        <begin position="77"/>
        <end position="86"/>
    </location>
</feature>
<evidence type="ECO:0000256" key="1">
    <source>
        <dbReference type="SAM" id="MobiDB-lite"/>
    </source>
</evidence>
<organism evidence="2 3">
    <name type="scientific">Arthrobotrys flagrans</name>
    <name type="common">Nematode-trapping fungus</name>
    <name type="synonym">Trichothecium flagrans</name>
    <dbReference type="NCBI Taxonomy" id="97331"/>
    <lineage>
        <taxon>Eukaryota</taxon>
        <taxon>Fungi</taxon>
        <taxon>Dikarya</taxon>
        <taxon>Ascomycota</taxon>
        <taxon>Pezizomycotina</taxon>
        <taxon>Orbiliomycetes</taxon>
        <taxon>Orbiliales</taxon>
        <taxon>Orbiliaceae</taxon>
        <taxon>Arthrobotrys</taxon>
    </lineage>
</organism>
<dbReference type="RefSeq" id="XP_067494003.1">
    <property type="nucleotide sequence ID" value="XM_067631460.1"/>
</dbReference>
<sequence length="86" mass="9596">MAPNTSSADDWFLFLISCIKNPNNGKSPGELRKFKRKAIFSVDGNPRNSWFLLGGQTSPKKGPKSPPMTDEGEERGEELQEEVKVE</sequence>
<name>A0A437AB33_ARTFL</name>
<dbReference type="OrthoDB" id="5353914at2759"/>
<proteinExistence type="predicted"/>
<gene>
    <name evidence="2" type="ORF">DFL_002644</name>
</gene>
<dbReference type="GeneID" id="93584955"/>
<dbReference type="STRING" id="97331.A0A437AB33"/>
<dbReference type="Proteomes" id="UP000283090">
    <property type="component" value="Unassembled WGS sequence"/>
</dbReference>
<feature type="region of interest" description="Disordered" evidence="1">
    <location>
        <begin position="50"/>
        <end position="86"/>
    </location>
</feature>
<reference evidence="2 3" key="1">
    <citation type="submission" date="2019-01" db="EMBL/GenBank/DDBJ databases">
        <title>Intercellular communication is required for trap formation in the nematode-trapping fungus Duddingtonia flagrans.</title>
        <authorList>
            <person name="Youssar L."/>
            <person name="Wernet V."/>
            <person name="Hensel N."/>
            <person name="Hildebrandt H.-G."/>
            <person name="Fischer R."/>
        </authorList>
    </citation>
    <scope>NUCLEOTIDE SEQUENCE [LARGE SCALE GENOMIC DNA]</scope>
    <source>
        <strain evidence="2 3">CBS H-5679</strain>
    </source>
</reference>
<accession>A0A437AB33</accession>
<keyword evidence="3" id="KW-1185">Reference proteome</keyword>
<dbReference type="AlphaFoldDB" id="A0A437AB33"/>
<comment type="caution">
    <text evidence="2">The sequence shown here is derived from an EMBL/GenBank/DDBJ whole genome shotgun (WGS) entry which is preliminary data.</text>
</comment>
<protein>
    <submittedName>
        <fullName evidence="2">Uncharacterized protein</fullName>
    </submittedName>
</protein>